<gene>
    <name evidence="1" type="ORF">MQP27_41520</name>
</gene>
<dbReference type="Proteomes" id="UP001165269">
    <property type="component" value="Unassembled WGS sequence"/>
</dbReference>
<evidence type="ECO:0000313" key="2">
    <source>
        <dbReference type="Proteomes" id="UP001165269"/>
    </source>
</evidence>
<name>A0ABS9YJX9_9ACTN</name>
<sequence length="145" mass="15650">MPIRNNQEADMRRLIEAGVTGTQIGARGRISRGTAARAWAHIEQLSVPEKFTLNTVVLDGGHMVWTGERDQGLAPVLTHRGRKLSVRKIAYGIEHGHPPVGSTKSACEYAWCVAPEHQADAALDSDNARSFAAQLDAAAERLGAN</sequence>
<evidence type="ECO:0000313" key="1">
    <source>
        <dbReference type="EMBL" id="MCI3277568.1"/>
    </source>
</evidence>
<accession>A0ABS9YJX9</accession>
<reference evidence="1" key="1">
    <citation type="submission" date="2022-03" db="EMBL/GenBank/DDBJ databases">
        <title>Streptomyces 7R015 and 7R016 isolated from Barleria lupulina in Thailand.</title>
        <authorList>
            <person name="Kanchanasin P."/>
            <person name="Phongsopitanun W."/>
            <person name="Tanasupawat S."/>
        </authorList>
    </citation>
    <scope>NUCLEOTIDE SEQUENCE</scope>
    <source>
        <strain evidence="1">7R015</strain>
    </source>
</reference>
<protein>
    <submittedName>
        <fullName evidence="1">Uncharacterized protein</fullName>
    </submittedName>
</protein>
<comment type="caution">
    <text evidence="1">The sequence shown here is derived from an EMBL/GenBank/DDBJ whole genome shotgun (WGS) entry which is preliminary data.</text>
</comment>
<keyword evidence="2" id="KW-1185">Reference proteome</keyword>
<dbReference type="EMBL" id="JALDAY010000015">
    <property type="protein sequence ID" value="MCI3277568.1"/>
    <property type="molecule type" value="Genomic_DNA"/>
</dbReference>
<proteinExistence type="predicted"/>
<organism evidence="1 2">
    <name type="scientific">Streptomyces cylindrosporus</name>
    <dbReference type="NCBI Taxonomy" id="2927583"/>
    <lineage>
        <taxon>Bacteria</taxon>
        <taxon>Bacillati</taxon>
        <taxon>Actinomycetota</taxon>
        <taxon>Actinomycetes</taxon>
        <taxon>Kitasatosporales</taxon>
        <taxon>Streptomycetaceae</taxon>
        <taxon>Streptomyces</taxon>
    </lineage>
</organism>
<dbReference type="RefSeq" id="WP_242775397.1">
    <property type="nucleotide sequence ID" value="NZ_JALDAY010000015.1"/>
</dbReference>